<keyword evidence="2" id="KW-0808">Transferase</keyword>
<dbReference type="PANTHER" id="PTHR47983:SF7">
    <property type="entry name" value="PROTEIN KINASE SUPERFAMILY PROTEIN"/>
    <property type="match status" value="1"/>
</dbReference>
<dbReference type="SUPFAM" id="SSF56112">
    <property type="entry name" value="Protein kinase-like (PK-like)"/>
    <property type="match status" value="1"/>
</dbReference>
<dbReference type="PANTHER" id="PTHR47983">
    <property type="entry name" value="PTO-INTERACTING PROTEIN 1-LIKE"/>
    <property type="match status" value="1"/>
</dbReference>
<dbReference type="InterPro" id="IPR001245">
    <property type="entry name" value="Ser-Thr/Tyr_kinase_cat_dom"/>
</dbReference>
<evidence type="ECO:0000256" key="5">
    <source>
        <dbReference type="ARBA" id="ARBA00022840"/>
    </source>
</evidence>
<reference evidence="7" key="1">
    <citation type="submission" date="2020-02" db="EMBL/GenBank/DDBJ databases">
        <authorList>
            <person name="Scholz U."/>
            <person name="Mascher M."/>
            <person name="Fiebig A."/>
        </authorList>
    </citation>
    <scope>NUCLEOTIDE SEQUENCE</scope>
</reference>
<accession>A0A7I8L562</accession>
<organism evidence="7 8">
    <name type="scientific">Spirodela intermedia</name>
    <name type="common">Intermediate duckweed</name>
    <dbReference type="NCBI Taxonomy" id="51605"/>
    <lineage>
        <taxon>Eukaryota</taxon>
        <taxon>Viridiplantae</taxon>
        <taxon>Streptophyta</taxon>
        <taxon>Embryophyta</taxon>
        <taxon>Tracheophyta</taxon>
        <taxon>Spermatophyta</taxon>
        <taxon>Magnoliopsida</taxon>
        <taxon>Liliopsida</taxon>
        <taxon>Araceae</taxon>
        <taxon>Lemnoideae</taxon>
        <taxon>Spirodela</taxon>
    </lineage>
</organism>
<evidence type="ECO:0000256" key="1">
    <source>
        <dbReference type="ARBA" id="ARBA00022553"/>
    </source>
</evidence>
<keyword evidence="5" id="KW-0067">ATP-binding</keyword>
<evidence type="ECO:0000256" key="4">
    <source>
        <dbReference type="ARBA" id="ARBA00022777"/>
    </source>
</evidence>
<dbReference type="AlphaFoldDB" id="A0A7I8L562"/>
<dbReference type="InterPro" id="IPR000719">
    <property type="entry name" value="Prot_kinase_dom"/>
</dbReference>
<dbReference type="InterPro" id="IPR052101">
    <property type="entry name" value="Plant_StressResp_Kinase"/>
</dbReference>
<keyword evidence="3" id="KW-0547">Nucleotide-binding</keyword>
<dbReference type="InterPro" id="IPR011009">
    <property type="entry name" value="Kinase-like_dom_sf"/>
</dbReference>
<proteinExistence type="predicted"/>
<dbReference type="Gene3D" id="1.10.510.10">
    <property type="entry name" value="Transferase(Phosphotransferase) domain 1"/>
    <property type="match status" value="1"/>
</dbReference>
<evidence type="ECO:0000259" key="6">
    <source>
        <dbReference type="PROSITE" id="PS50011"/>
    </source>
</evidence>
<gene>
    <name evidence="7" type="ORF">SI8410_11015819</name>
</gene>
<dbReference type="GO" id="GO:0004672">
    <property type="term" value="F:protein kinase activity"/>
    <property type="evidence" value="ECO:0007669"/>
    <property type="project" value="InterPro"/>
</dbReference>
<dbReference type="Proteomes" id="UP000663760">
    <property type="component" value="Chromosome 11"/>
</dbReference>
<feature type="domain" description="Protein kinase" evidence="6">
    <location>
        <begin position="1"/>
        <end position="157"/>
    </location>
</feature>
<evidence type="ECO:0000256" key="2">
    <source>
        <dbReference type="ARBA" id="ARBA00022679"/>
    </source>
</evidence>
<evidence type="ECO:0000313" key="7">
    <source>
        <dbReference type="EMBL" id="CAA7405141.1"/>
    </source>
</evidence>
<dbReference type="GO" id="GO:0005524">
    <property type="term" value="F:ATP binding"/>
    <property type="evidence" value="ECO:0007669"/>
    <property type="project" value="UniProtKB-KW"/>
</dbReference>
<dbReference type="OrthoDB" id="781197at2759"/>
<keyword evidence="8" id="KW-1185">Reference proteome</keyword>
<keyword evidence="1" id="KW-0597">Phosphoprotein</keyword>
<sequence length="157" mass="17302">MVSKLKHNNVVQLVGYCVEGDLRIWVHVSIMHVSWVATGTTGQSTQTVHSISFPEYAMTGQLTMKSDIYSFGVILLELLTGRKPVDHTMPRGQQSLATPMLSEDKVEQCVDPKLNGEYSPKGAAQVAALAALCVQPEPDFRPNMFFLAIGLRYLVAH</sequence>
<evidence type="ECO:0000313" key="8">
    <source>
        <dbReference type="Proteomes" id="UP000663760"/>
    </source>
</evidence>
<keyword evidence="4" id="KW-0418">Kinase</keyword>
<dbReference type="Pfam" id="PF07714">
    <property type="entry name" value="PK_Tyr_Ser-Thr"/>
    <property type="match status" value="1"/>
</dbReference>
<dbReference type="EMBL" id="LR746274">
    <property type="protein sequence ID" value="CAA7405141.1"/>
    <property type="molecule type" value="Genomic_DNA"/>
</dbReference>
<protein>
    <recommendedName>
        <fullName evidence="6">Protein kinase domain-containing protein</fullName>
    </recommendedName>
</protein>
<evidence type="ECO:0000256" key="3">
    <source>
        <dbReference type="ARBA" id="ARBA00022741"/>
    </source>
</evidence>
<dbReference type="PROSITE" id="PS50011">
    <property type="entry name" value="PROTEIN_KINASE_DOM"/>
    <property type="match status" value="1"/>
</dbReference>
<name>A0A7I8L562_SPIIN</name>